<sequence>MPSLTDESLLTLAVGRAQEAVTWIERPMRWSQQQNRHRAGVGSEELWKQEAIHRLRQRSTQPSAEKNGAPRAIHRLRQRSTQPSAEKNGAASWMQDSVIYRIPVINIPQESPFTILPPALRRTAKKLQKCLHGQSPDNMLNPGWIPNSRGTCVPQENGHRMCL</sequence>
<reference evidence="2" key="1">
    <citation type="submission" date="2023-04" db="EMBL/GenBank/DDBJ databases">
        <authorList>
            <consortium name="ELIXIR-Norway"/>
        </authorList>
    </citation>
    <scope>NUCLEOTIDE SEQUENCE [LARGE SCALE GENOMIC DNA]</scope>
</reference>
<dbReference type="EMBL" id="OX459950">
    <property type="protein sequence ID" value="CAI9156565.1"/>
    <property type="molecule type" value="Genomic_DNA"/>
</dbReference>
<dbReference type="Proteomes" id="UP001176941">
    <property type="component" value="Chromosome 14"/>
</dbReference>
<accession>A0ABN8Y4P8</accession>
<evidence type="ECO:0000313" key="2">
    <source>
        <dbReference type="EMBL" id="CAI9156565.1"/>
    </source>
</evidence>
<name>A0ABN8Y4P8_RANTA</name>
<organism evidence="2 3">
    <name type="scientific">Rangifer tarandus platyrhynchus</name>
    <name type="common">Svalbard reindeer</name>
    <dbReference type="NCBI Taxonomy" id="3082113"/>
    <lineage>
        <taxon>Eukaryota</taxon>
        <taxon>Metazoa</taxon>
        <taxon>Chordata</taxon>
        <taxon>Craniata</taxon>
        <taxon>Vertebrata</taxon>
        <taxon>Euteleostomi</taxon>
        <taxon>Mammalia</taxon>
        <taxon>Eutheria</taxon>
        <taxon>Laurasiatheria</taxon>
        <taxon>Artiodactyla</taxon>
        <taxon>Ruminantia</taxon>
        <taxon>Pecora</taxon>
        <taxon>Cervidae</taxon>
        <taxon>Odocoileinae</taxon>
        <taxon>Rangifer</taxon>
    </lineage>
</organism>
<evidence type="ECO:0000313" key="3">
    <source>
        <dbReference type="Proteomes" id="UP001176941"/>
    </source>
</evidence>
<keyword evidence="3" id="KW-1185">Reference proteome</keyword>
<evidence type="ECO:0000256" key="1">
    <source>
        <dbReference type="SAM" id="MobiDB-lite"/>
    </source>
</evidence>
<proteinExistence type="predicted"/>
<gene>
    <name evidence="2" type="ORF">MRATA1EN1_LOCUS5527</name>
</gene>
<protein>
    <submittedName>
        <fullName evidence="2">Uncharacterized protein</fullName>
    </submittedName>
</protein>
<feature type="region of interest" description="Disordered" evidence="1">
    <location>
        <begin position="55"/>
        <end position="90"/>
    </location>
</feature>